<reference evidence="2 3" key="3">
    <citation type="journal article" date="2019" name="Int. J. Syst. Evol. Microbiol.">
        <title>Anaerobacillus isosaccharinicus sp. nov., an alkaliphilic bacterium which degrades isosaccharinic acid.</title>
        <authorList>
            <person name="Bassil N.M."/>
            <person name="Lloyd J.R."/>
        </authorList>
    </citation>
    <scope>NUCLEOTIDE SEQUENCE [LARGE SCALE GENOMIC DNA]</scope>
    <source>
        <strain evidence="2 3">NB2006</strain>
    </source>
</reference>
<protein>
    <recommendedName>
        <fullName evidence="4">DUF4830 domain-containing protein</fullName>
    </recommendedName>
</protein>
<reference evidence="2" key="4">
    <citation type="submission" date="2020-10" db="EMBL/GenBank/DDBJ databases">
        <authorList>
            <person name="Bassil N.M."/>
            <person name="Lloyd J.R."/>
        </authorList>
    </citation>
    <scope>NUCLEOTIDE SEQUENCE</scope>
    <source>
        <strain evidence="2">NB2006</strain>
    </source>
</reference>
<sequence>MCFSGGKVYLKQFFAVLFIIIILSACNEKTHEEIGQKFLENNDYEVVSYEGKIESYEFTERTVLKIPYKLQWSVQDTESVETYIGKTVTVEEFIVSNHPSDEKLGTSIVRLFFVKGNVIGGISGPMDAEERIGAVQNIDGKTFEKIHSISLKNGKNYGMKYFSSFRLQ</sequence>
<evidence type="ECO:0008006" key="4">
    <source>
        <dbReference type="Google" id="ProtNLM"/>
    </source>
</evidence>
<dbReference type="EMBL" id="LQXD01000103">
    <property type="protein sequence ID" value="OIJ16382.1"/>
    <property type="molecule type" value="Genomic_DNA"/>
</dbReference>
<reference evidence="1 3" key="1">
    <citation type="submission" date="2016-10" db="EMBL/GenBank/DDBJ databases">
        <title>Draft genome sequences of four alkaliphilic bacteria belonging to the Anaerobacillus genus.</title>
        <authorList>
            <person name="Bassil N.M."/>
            <person name="Lloyd J.R."/>
        </authorList>
    </citation>
    <scope>NUCLEOTIDE SEQUENCE [LARGE SCALE GENOMIC DNA]</scope>
    <source>
        <strain evidence="1 3">NB2006</strain>
    </source>
</reference>
<evidence type="ECO:0000313" key="1">
    <source>
        <dbReference type="EMBL" id="OIJ16382.1"/>
    </source>
</evidence>
<keyword evidence="3" id="KW-1185">Reference proteome</keyword>
<name>A0A1S2LV24_9BACI</name>
<dbReference type="Proteomes" id="UP000180175">
    <property type="component" value="Chromosome"/>
</dbReference>
<proteinExistence type="predicted"/>
<accession>A0A1S2LV24</accession>
<organism evidence="1 3">
    <name type="scientific">Anaerobacillus isosaccharinicus</name>
    <dbReference type="NCBI Taxonomy" id="1532552"/>
    <lineage>
        <taxon>Bacteria</taxon>
        <taxon>Bacillati</taxon>
        <taxon>Bacillota</taxon>
        <taxon>Bacilli</taxon>
        <taxon>Bacillales</taxon>
        <taxon>Bacillaceae</taxon>
        <taxon>Anaerobacillus</taxon>
    </lineage>
</organism>
<dbReference type="OrthoDB" id="1904509at2"/>
<dbReference type="AlphaFoldDB" id="A0A1S2LV24"/>
<gene>
    <name evidence="2" type="ORF">AWH56_011675</name>
    <name evidence="1" type="ORF">AWH56_11405</name>
</gene>
<reference evidence="2 3" key="2">
    <citation type="journal article" date="2017" name="Genome Announc.">
        <title>Draft Genome Sequences of Four Alkaliphilic Bacteria Belonging to the Anaerobacillus Genus.</title>
        <authorList>
            <person name="Bassil N.M."/>
            <person name="Lloyd J.R."/>
        </authorList>
    </citation>
    <scope>NUCLEOTIDE SEQUENCE [LARGE SCALE GENOMIC DNA]</scope>
    <source>
        <strain evidence="2 3">NB2006</strain>
    </source>
</reference>
<dbReference type="RefSeq" id="WP_071317220.1">
    <property type="nucleotide sequence ID" value="NZ_CP063356.2"/>
</dbReference>
<evidence type="ECO:0000313" key="3">
    <source>
        <dbReference type="Proteomes" id="UP000180175"/>
    </source>
</evidence>
<dbReference type="PROSITE" id="PS51257">
    <property type="entry name" value="PROKAR_LIPOPROTEIN"/>
    <property type="match status" value="1"/>
</dbReference>
<dbReference type="KEGG" id="aia:AWH56_011675"/>
<evidence type="ECO:0000313" key="2">
    <source>
        <dbReference type="EMBL" id="QOY38129.1"/>
    </source>
</evidence>
<dbReference type="EMBL" id="CP063356">
    <property type="protein sequence ID" value="QOY38129.1"/>
    <property type="molecule type" value="Genomic_DNA"/>
</dbReference>